<reference evidence="2" key="1">
    <citation type="submission" date="2024-02" db="EMBL/GenBank/DDBJ databases">
        <title>Tomenella chthoni gen. nov. sp. nov., a member of the family Jonesiaceae isolated from bat guano.</title>
        <authorList>
            <person name="Miller S.L."/>
            <person name="King J."/>
            <person name="Sankaranarayanan K."/>
            <person name="Lawson P.A."/>
        </authorList>
    </citation>
    <scope>NUCLEOTIDE SEQUENCE</scope>
    <source>
        <strain evidence="2">BS-20</strain>
    </source>
</reference>
<sequence>MSDSNAVGIEIGQKPQASSCGCGGHDTVEFPELDVQLIPHEIRHATIFGALAGVKPGRGLIISANHDPIPLLAQLEQREPGAFDKEYLERGPEIFKIRFERKA</sequence>
<name>A0AAU7DU99_9MICO</name>
<dbReference type="InterPro" id="IPR018720">
    <property type="entry name" value="DUF2249"/>
</dbReference>
<evidence type="ECO:0000313" key="2">
    <source>
        <dbReference type="EMBL" id="XBH21239.1"/>
    </source>
</evidence>
<dbReference type="Pfam" id="PF10006">
    <property type="entry name" value="DUF2249"/>
    <property type="match status" value="1"/>
</dbReference>
<organism evidence="2">
    <name type="scientific">Jonesiaceae bacterium BS-20</name>
    <dbReference type="NCBI Taxonomy" id="3120821"/>
    <lineage>
        <taxon>Bacteria</taxon>
        <taxon>Bacillati</taxon>
        <taxon>Actinomycetota</taxon>
        <taxon>Actinomycetes</taxon>
        <taxon>Micrococcales</taxon>
        <taxon>Jonesiaceae</taxon>
    </lineage>
</organism>
<dbReference type="EMBL" id="CP146203">
    <property type="protein sequence ID" value="XBH21239.1"/>
    <property type="molecule type" value="Genomic_DNA"/>
</dbReference>
<protein>
    <submittedName>
        <fullName evidence="2">DUF2249 domain-containing protein</fullName>
    </submittedName>
</protein>
<feature type="domain" description="DUF2249" evidence="1">
    <location>
        <begin position="32"/>
        <end position="101"/>
    </location>
</feature>
<gene>
    <name evidence="2" type="ORF">V5R04_13625</name>
</gene>
<evidence type="ECO:0000259" key="1">
    <source>
        <dbReference type="Pfam" id="PF10006"/>
    </source>
</evidence>
<proteinExistence type="predicted"/>
<dbReference type="AlphaFoldDB" id="A0AAU7DU99"/>
<accession>A0AAU7DU99</accession>